<name>A0A545ANK0_9ACTN</name>
<evidence type="ECO:0000313" key="3">
    <source>
        <dbReference type="Proteomes" id="UP000317982"/>
    </source>
</evidence>
<dbReference type="AlphaFoldDB" id="A0A545ANK0"/>
<sequence length="305" mass="33170">MPKSRERKPRHRTGTPSESRDISSRGVLRSTADLADHRPRLHLRRTDPADIRLVIGVPPLFVDLRAEQMGAPAGRCVDDCLTLACAYAQLGFVAQVRVAQLEIVEERTGQTWSHGAATPRWDNDLLDGHTVVWLPDVGYLVDVTADQFPPLDARYAGPVIAPLSAPGEAAARFAAPIGHGGFVLRYKLAPWHVTRAALDHPLIRDDEAAYRQRGINVAGATIGLLTNALTPRRTRVLTHDRSAALITAARQTTVVDDPLLGARFRCSSLGEDSRLLALDEIPLPDTVPPAVPILLWPTDPSSTTS</sequence>
<feature type="compositionally biased region" description="Basic residues" evidence="1">
    <location>
        <begin position="1"/>
        <end position="13"/>
    </location>
</feature>
<proteinExistence type="predicted"/>
<reference evidence="2 3" key="1">
    <citation type="submission" date="2019-07" db="EMBL/GenBank/DDBJ databases">
        <title>Cryptosporangium phraense sp. nov., isolated from plant litter.</title>
        <authorList>
            <person name="Suriyachadkun C."/>
        </authorList>
    </citation>
    <scope>NUCLEOTIDE SEQUENCE [LARGE SCALE GENOMIC DNA]</scope>
    <source>
        <strain evidence="2 3">A-T 5661</strain>
    </source>
</reference>
<gene>
    <name evidence="2" type="ORF">FL583_22635</name>
</gene>
<keyword evidence="3" id="KW-1185">Reference proteome</keyword>
<dbReference type="OrthoDB" id="4514611at2"/>
<organism evidence="2 3">
    <name type="scientific">Cryptosporangium phraense</name>
    <dbReference type="NCBI Taxonomy" id="2593070"/>
    <lineage>
        <taxon>Bacteria</taxon>
        <taxon>Bacillati</taxon>
        <taxon>Actinomycetota</taxon>
        <taxon>Actinomycetes</taxon>
        <taxon>Cryptosporangiales</taxon>
        <taxon>Cryptosporangiaceae</taxon>
        <taxon>Cryptosporangium</taxon>
    </lineage>
</organism>
<feature type="region of interest" description="Disordered" evidence="1">
    <location>
        <begin position="1"/>
        <end position="26"/>
    </location>
</feature>
<dbReference type="RefSeq" id="WP_142706732.1">
    <property type="nucleotide sequence ID" value="NZ_VIRS01000016.1"/>
</dbReference>
<comment type="caution">
    <text evidence="2">The sequence shown here is derived from an EMBL/GenBank/DDBJ whole genome shotgun (WGS) entry which is preliminary data.</text>
</comment>
<dbReference type="InParanoid" id="A0A545ANK0"/>
<dbReference type="EMBL" id="VIRS01000016">
    <property type="protein sequence ID" value="TQS42850.1"/>
    <property type="molecule type" value="Genomic_DNA"/>
</dbReference>
<evidence type="ECO:0000313" key="2">
    <source>
        <dbReference type="EMBL" id="TQS42850.1"/>
    </source>
</evidence>
<accession>A0A545ANK0</accession>
<protein>
    <submittedName>
        <fullName evidence="2">Uncharacterized protein</fullName>
    </submittedName>
</protein>
<evidence type="ECO:0000256" key="1">
    <source>
        <dbReference type="SAM" id="MobiDB-lite"/>
    </source>
</evidence>
<dbReference type="Proteomes" id="UP000317982">
    <property type="component" value="Unassembled WGS sequence"/>
</dbReference>